<dbReference type="KEGG" id="ccot:CCAX7_15900"/>
<dbReference type="InterPro" id="IPR036380">
    <property type="entry name" value="Isochorismatase-like_sf"/>
</dbReference>
<dbReference type="SUPFAM" id="SSF52499">
    <property type="entry name" value="Isochorismatase-like hydrolases"/>
    <property type="match status" value="1"/>
</dbReference>
<keyword evidence="1" id="KW-0378">Hydrolase</keyword>
<protein>
    <submittedName>
        <fullName evidence="1">Hydrolase</fullName>
    </submittedName>
</protein>
<dbReference type="PANTHER" id="PTHR43540">
    <property type="entry name" value="PEROXYUREIDOACRYLATE/UREIDOACRYLATE AMIDOHYDROLASE-RELATED"/>
    <property type="match status" value="1"/>
</dbReference>
<dbReference type="Pfam" id="PF00857">
    <property type="entry name" value="Isochorismatase"/>
    <property type="match status" value="1"/>
</dbReference>
<accession>A0A402CZ47</accession>
<proteinExistence type="predicted"/>
<name>A0A402CZ47_9BACT</name>
<sequence>MNDAKLTLDPKTTALVLIDLQKGVVSRDVAPYSSQDVVAQSARLAERFRELESTVALVHVSFHPDGRDRLTAPVDESMASASPPPGWDEFVPELSPRPSDLVVTKHQWGAFYETGLDLQLRRRGVQTIVLGGLVTNFGVESTARDAYERGYAVVLAEDAMASMTAEAHEFAVKSVFPRLGRVRSVQNILDALG</sequence>
<dbReference type="InterPro" id="IPR000868">
    <property type="entry name" value="Isochorismatase-like_dom"/>
</dbReference>
<dbReference type="GO" id="GO:0016787">
    <property type="term" value="F:hydrolase activity"/>
    <property type="evidence" value="ECO:0007669"/>
    <property type="project" value="UniProtKB-KW"/>
</dbReference>
<dbReference type="FunCoup" id="A0A402CZ47">
    <property type="interactions" value="51"/>
</dbReference>
<gene>
    <name evidence="1" type="ORF">CCAX7_15900</name>
</gene>
<organism evidence="1 2">
    <name type="scientific">Capsulimonas corticalis</name>
    <dbReference type="NCBI Taxonomy" id="2219043"/>
    <lineage>
        <taxon>Bacteria</taxon>
        <taxon>Bacillati</taxon>
        <taxon>Armatimonadota</taxon>
        <taxon>Armatimonadia</taxon>
        <taxon>Capsulimonadales</taxon>
        <taxon>Capsulimonadaceae</taxon>
        <taxon>Capsulimonas</taxon>
    </lineage>
</organism>
<dbReference type="EMBL" id="AP025739">
    <property type="protein sequence ID" value="BDI29539.1"/>
    <property type="molecule type" value="Genomic_DNA"/>
</dbReference>
<dbReference type="PANTHER" id="PTHR43540:SF7">
    <property type="entry name" value="ISOCHORISMATASE FAMILY PROTEIN YECD"/>
    <property type="match status" value="1"/>
</dbReference>
<evidence type="ECO:0000313" key="1">
    <source>
        <dbReference type="EMBL" id="BDI29539.1"/>
    </source>
</evidence>
<reference evidence="1 2" key="1">
    <citation type="journal article" date="2019" name="Int. J. Syst. Evol. Microbiol.">
        <title>Capsulimonas corticalis gen. nov., sp. nov., an aerobic capsulated bacterium, of a novel bacterial order, Capsulimonadales ord. nov., of the class Armatimonadia of the phylum Armatimonadetes.</title>
        <authorList>
            <person name="Li J."/>
            <person name="Kudo C."/>
            <person name="Tonouchi A."/>
        </authorList>
    </citation>
    <scope>NUCLEOTIDE SEQUENCE [LARGE SCALE GENOMIC DNA]</scope>
    <source>
        <strain evidence="1 2">AX-7</strain>
    </source>
</reference>
<dbReference type="AlphaFoldDB" id="A0A402CZ47"/>
<dbReference type="Gene3D" id="3.40.50.850">
    <property type="entry name" value="Isochorismatase-like"/>
    <property type="match status" value="1"/>
</dbReference>
<dbReference type="RefSeq" id="WP_119322585.1">
    <property type="nucleotide sequence ID" value="NZ_AP025739.1"/>
</dbReference>
<dbReference type="NCBIfam" id="NF008517">
    <property type="entry name" value="PRK11440.1"/>
    <property type="match status" value="1"/>
</dbReference>
<evidence type="ECO:0000313" key="2">
    <source>
        <dbReference type="Proteomes" id="UP000287394"/>
    </source>
</evidence>
<dbReference type="CDD" id="cd00431">
    <property type="entry name" value="cysteine_hydrolases"/>
    <property type="match status" value="1"/>
</dbReference>
<keyword evidence="2" id="KW-1185">Reference proteome</keyword>
<dbReference type="InterPro" id="IPR050272">
    <property type="entry name" value="Isochorismatase-like_hydrls"/>
</dbReference>
<dbReference type="OrthoDB" id="9791276at2"/>
<dbReference type="Proteomes" id="UP000287394">
    <property type="component" value="Chromosome"/>
</dbReference>